<comment type="caution">
    <text evidence="1">The sequence shown here is derived from an EMBL/GenBank/DDBJ whole genome shotgun (WGS) entry which is preliminary data.</text>
</comment>
<evidence type="ECO:0000313" key="1">
    <source>
        <dbReference type="EMBL" id="KAA8564531.1"/>
    </source>
</evidence>
<gene>
    <name evidence="1" type="ORF">EYC84_011454</name>
</gene>
<dbReference type="Proteomes" id="UP000322873">
    <property type="component" value="Unassembled WGS sequence"/>
</dbReference>
<organism evidence="1 2">
    <name type="scientific">Monilinia fructicola</name>
    <name type="common">Brown rot fungus</name>
    <name type="synonym">Ciboria fructicola</name>
    <dbReference type="NCBI Taxonomy" id="38448"/>
    <lineage>
        <taxon>Eukaryota</taxon>
        <taxon>Fungi</taxon>
        <taxon>Dikarya</taxon>
        <taxon>Ascomycota</taxon>
        <taxon>Pezizomycotina</taxon>
        <taxon>Leotiomycetes</taxon>
        <taxon>Helotiales</taxon>
        <taxon>Sclerotiniaceae</taxon>
        <taxon>Monilinia</taxon>
    </lineage>
</organism>
<name>A0A5M9J642_MONFR</name>
<reference evidence="1 2" key="1">
    <citation type="submission" date="2019-06" db="EMBL/GenBank/DDBJ databases">
        <title>Genome Sequence of the Brown Rot Fungal Pathogen Monilinia fructicola.</title>
        <authorList>
            <person name="De Miccolis Angelini R.M."/>
            <person name="Landi L."/>
            <person name="Abate D."/>
            <person name="Pollastro S."/>
            <person name="Romanazzi G."/>
            <person name="Faretra F."/>
        </authorList>
    </citation>
    <scope>NUCLEOTIDE SEQUENCE [LARGE SCALE GENOMIC DNA]</scope>
    <source>
        <strain evidence="1 2">Mfrc123</strain>
    </source>
</reference>
<sequence>MEGPSSIKGYRPCCGNLELQGYRYQTTTRELLVTNRLSPQPKTFPSKRMVFAMFRQYFEDFKSEDCPESHPSYVSSPVNLALLGSMAHIDGLTSQNNVDL</sequence>
<dbReference type="AlphaFoldDB" id="A0A5M9J642"/>
<keyword evidence="2" id="KW-1185">Reference proteome</keyword>
<proteinExistence type="predicted"/>
<protein>
    <submittedName>
        <fullName evidence="1">Uncharacterized protein</fullName>
    </submittedName>
</protein>
<evidence type="ECO:0000313" key="2">
    <source>
        <dbReference type="Proteomes" id="UP000322873"/>
    </source>
</evidence>
<dbReference type="EMBL" id="VICG01000015">
    <property type="protein sequence ID" value="KAA8564531.1"/>
    <property type="molecule type" value="Genomic_DNA"/>
</dbReference>
<accession>A0A5M9J642</accession>